<feature type="transmembrane region" description="Helical" evidence="2">
    <location>
        <begin position="111"/>
        <end position="129"/>
    </location>
</feature>
<feature type="compositionally biased region" description="Polar residues" evidence="1">
    <location>
        <begin position="1"/>
        <end position="19"/>
    </location>
</feature>
<feature type="transmembrane region" description="Helical" evidence="2">
    <location>
        <begin position="76"/>
        <end position="99"/>
    </location>
</feature>
<protein>
    <submittedName>
        <fullName evidence="3">Uncharacterized protein</fullName>
    </submittedName>
</protein>
<evidence type="ECO:0000256" key="2">
    <source>
        <dbReference type="SAM" id="Phobius"/>
    </source>
</evidence>
<feature type="region of interest" description="Disordered" evidence="1">
    <location>
        <begin position="1"/>
        <end position="25"/>
    </location>
</feature>
<keyword evidence="2" id="KW-1133">Transmembrane helix</keyword>
<feature type="transmembrane region" description="Helical" evidence="2">
    <location>
        <begin position="210"/>
        <end position="229"/>
    </location>
</feature>
<dbReference type="AlphaFoldDB" id="A0A833JUW1"/>
<name>A0A833JUW1_MARNT</name>
<keyword evidence="2" id="KW-0812">Transmembrane</keyword>
<sequence length="442" mass="50218">MTNLHNGNDTLSSHPSAESNWEAGVRRTTKDRRLLVLSPEPVMTGARAVDVNAWIRRKTDGWLDLQGGNLLFGAEFALMFLSLGVLSTGILGFGLMFALGPDSLDHWDWESPLIMLIGNLLISLPWGLYMHFLGNKAVKETPPVRFNVQRRQVAIPRWTEGKEFKLPFWTDNAAGIAYIVIAFTIAAVLYTPIGLENNPVEYVQRVRNYLLAALVIEVLVVGTYLFFGLRLKKKHDPRLVYEIYPWEKLVAYIETRHDIGPGLMATHTVLTLAIPNQDDPESALAAASINVGHETAGLAQWECIRQFMENGPEACPDPKEDETLAHYKAKCRQARKEMSLLPWLSKKVGDWFFQRYLAHIITERRIKTLALRNLPEELKAWSAPLPKEHWAKPTEALQNLNQQLARAYERGLKYTQMGPVSEWQAGREEKQQQKRGKGRFRA</sequence>
<evidence type="ECO:0000313" key="4">
    <source>
        <dbReference type="Proteomes" id="UP000469950"/>
    </source>
</evidence>
<dbReference type="RefSeq" id="WP_153740307.1">
    <property type="nucleotide sequence ID" value="NZ_WBMP01000004.1"/>
</dbReference>
<feature type="compositionally biased region" description="Basic residues" evidence="1">
    <location>
        <begin position="433"/>
        <end position="442"/>
    </location>
</feature>
<feature type="region of interest" description="Disordered" evidence="1">
    <location>
        <begin position="422"/>
        <end position="442"/>
    </location>
</feature>
<dbReference type="EMBL" id="WBMP01000004">
    <property type="protein sequence ID" value="KAE8546550.1"/>
    <property type="molecule type" value="Genomic_DNA"/>
</dbReference>
<feature type="transmembrane region" description="Helical" evidence="2">
    <location>
        <begin position="172"/>
        <end position="190"/>
    </location>
</feature>
<evidence type="ECO:0000256" key="1">
    <source>
        <dbReference type="SAM" id="MobiDB-lite"/>
    </source>
</evidence>
<organism evidence="3 4">
    <name type="scientific">Marinobacter nauticus</name>
    <name type="common">Marinobacter hydrocarbonoclasticus</name>
    <name type="synonym">Marinobacter aquaeolei</name>
    <dbReference type="NCBI Taxonomy" id="2743"/>
    <lineage>
        <taxon>Bacteria</taxon>
        <taxon>Pseudomonadati</taxon>
        <taxon>Pseudomonadota</taxon>
        <taxon>Gammaproteobacteria</taxon>
        <taxon>Pseudomonadales</taxon>
        <taxon>Marinobacteraceae</taxon>
        <taxon>Marinobacter</taxon>
    </lineage>
</organism>
<proteinExistence type="predicted"/>
<reference evidence="3 4" key="1">
    <citation type="submission" date="2019-10" db="EMBL/GenBank/DDBJ databases">
        <title>Draft genome sequence of Marinobacter hydrocarbonoclasticus NCT7M from the microbiome of the marine copepod.</title>
        <authorList>
            <person name="Nuttall R."/>
            <person name="Sharma G."/>
            <person name="Moisander P."/>
        </authorList>
    </citation>
    <scope>NUCLEOTIDE SEQUENCE [LARGE SCALE GENOMIC DNA]</scope>
    <source>
        <strain evidence="3 4">NCT7M</strain>
    </source>
</reference>
<accession>A0A833JUW1</accession>
<comment type="caution">
    <text evidence="3">The sequence shown here is derived from an EMBL/GenBank/DDBJ whole genome shotgun (WGS) entry which is preliminary data.</text>
</comment>
<gene>
    <name evidence="3" type="ORF">F6453_1292</name>
</gene>
<keyword evidence="2" id="KW-0472">Membrane</keyword>
<dbReference type="Proteomes" id="UP000469950">
    <property type="component" value="Unassembled WGS sequence"/>
</dbReference>
<evidence type="ECO:0000313" key="3">
    <source>
        <dbReference type="EMBL" id="KAE8546550.1"/>
    </source>
</evidence>